<sequence>MASKLNLLKEFYSGLPKDSAKLETNGYGFGFLSQLLTDGSRLEYGELTLSGLLHKYKIVNIPQHRMDELLASHIAKECNICLYFNLKDNNMFCFNMDNNHKTNNTIVIPEMDLAIRAIRNQLSELGCEPLIIASGRGYHVWCRLDSAVDNNLLYQFMLRVAAKTMSTIHKNGYDYHNIKFNFYPDTRNYKVVSLRLFGSEHAKNKTFSFILTPDGLLDEAASWEYFATYLRNKTIAESKFKAAYAAITKRP</sequence>
<dbReference type="AlphaFoldDB" id="A0A2U3LWG6"/>
<dbReference type="Proteomes" id="UP000238916">
    <property type="component" value="Unassembled WGS sequence"/>
</dbReference>
<accession>A0A2U3LWG6</accession>
<gene>
    <name evidence="1" type="ORF">SBF1_90008</name>
</gene>
<dbReference type="EMBL" id="OMOF01000889">
    <property type="protein sequence ID" value="SPF56273.1"/>
    <property type="molecule type" value="Genomic_DNA"/>
</dbReference>
<proteinExistence type="predicted"/>
<protein>
    <recommendedName>
        <fullName evidence="3">DNA primase small subunit</fullName>
    </recommendedName>
</protein>
<name>A0A2U3LWG6_9FIRM</name>
<reference evidence="2" key="1">
    <citation type="submission" date="2018-02" db="EMBL/GenBank/DDBJ databases">
        <authorList>
            <person name="Hausmann B."/>
        </authorList>
    </citation>
    <scope>NUCLEOTIDE SEQUENCE [LARGE SCALE GENOMIC DNA]</scope>
    <source>
        <strain evidence="2">Peat soil MAG SbF1</strain>
    </source>
</reference>
<evidence type="ECO:0000313" key="2">
    <source>
        <dbReference type="Proteomes" id="UP000238916"/>
    </source>
</evidence>
<dbReference type="OrthoDB" id="1676805at2"/>
<organism evidence="1 2">
    <name type="scientific">Candidatus Desulfosporosinus infrequens</name>
    <dbReference type="NCBI Taxonomy" id="2043169"/>
    <lineage>
        <taxon>Bacteria</taxon>
        <taxon>Bacillati</taxon>
        <taxon>Bacillota</taxon>
        <taxon>Clostridia</taxon>
        <taxon>Eubacteriales</taxon>
        <taxon>Desulfitobacteriaceae</taxon>
        <taxon>Desulfosporosinus</taxon>
    </lineage>
</organism>
<evidence type="ECO:0000313" key="1">
    <source>
        <dbReference type="EMBL" id="SPF56273.1"/>
    </source>
</evidence>
<evidence type="ECO:0008006" key="3">
    <source>
        <dbReference type="Google" id="ProtNLM"/>
    </source>
</evidence>